<sequence>MSQTLPASSTPSRACTTTPPAGPAADSARAVAPRRISSATLMGEGRAIEIEHGGRVYQLRITQLNKLILTA</sequence>
<accession>A0ABW9SN23</accession>
<feature type="compositionally biased region" description="Polar residues" evidence="1">
    <location>
        <begin position="1"/>
        <end position="15"/>
    </location>
</feature>
<dbReference type="Gene3D" id="2.10.70.10">
    <property type="entry name" value="Complement Module, domain 1"/>
    <property type="match status" value="1"/>
</dbReference>
<dbReference type="EMBL" id="WNKW01000001">
    <property type="protein sequence ID" value="MTW32067.1"/>
    <property type="molecule type" value="Genomic_DNA"/>
</dbReference>
<evidence type="ECO:0000313" key="2">
    <source>
        <dbReference type="EMBL" id="MTW32067.1"/>
    </source>
</evidence>
<keyword evidence="3" id="KW-1185">Reference proteome</keyword>
<gene>
    <name evidence="2" type="primary">hemP</name>
    <name evidence="2" type="ORF">GM655_04405</name>
</gene>
<reference evidence="2 3" key="1">
    <citation type="submission" date="2019-11" db="EMBL/GenBank/DDBJ databases">
        <title>Type strains purchased from KCTC, JCM and DSMZ.</title>
        <authorList>
            <person name="Lu H."/>
        </authorList>
    </citation>
    <scope>NUCLEOTIDE SEQUENCE [LARGE SCALE GENOMIC DNA]</scope>
    <source>
        <strain evidence="2 3">DSM 103461</strain>
    </source>
</reference>
<evidence type="ECO:0000256" key="1">
    <source>
        <dbReference type="SAM" id="MobiDB-lite"/>
    </source>
</evidence>
<organism evidence="2 3">
    <name type="scientific">Pseudoduganella danionis</name>
    <dbReference type="NCBI Taxonomy" id="1890295"/>
    <lineage>
        <taxon>Bacteria</taxon>
        <taxon>Pseudomonadati</taxon>
        <taxon>Pseudomonadota</taxon>
        <taxon>Betaproteobacteria</taxon>
        <taxon>Burkholderiales</taxon>
        <taxon>Oxalobacteraceae</taxon>
        <taxon>Telluria group</taxon>
        <taxon>Pseudoduganella</taxon>
    </lineage>
</organism>
<evidence type="ECO:0000313" key="3">
    <source>
        <dbReference type="Proteomes" id="UP000735592"/>
    </source>
</evidence>
<feature type="compositionally biased region" description="Low complexity" evidence="1">
    <location>
        <begin position="16"/>
        <end position="25"/>
    </location>
</feature>
<name>A0ABW9SN23_9BURK</name>
<comment type="caution">
    <text evidence="2">The sequence shown here is derived from an EMBL/GenBank/DDBJ whole genome shotgun (WGS) entry which is preliminary data.</text>
</comment>
<feature type="region of interest" description="Disordered" evidence="1">
    <location>
        <begin position="1"/>
        <end position="31"/>
    </location>
</feature>
<dbReference type="RefSeq" id="WP_155433373.1">
    <property type="nucleotide sequence ID" value="NZ_JBHLXK010000001.1"/>
</dbReference>
<dbReference type="Proteomes" id="UP000735592">
    <property type="component" value="Unassembled WGS sequence"/>
</dbReference>
<proteinExistence type="predicted"/>
<dbReference type="InterPro" id="IPR019600">
    <property type="entry name" value="Hemin_uptake_protein_HemP"/>
</dbReference>
<protein>
    <submittedName>
        <fullName evidence="2">Hemin uptake protein HemP</fullName>
    </submittedName>
</protein>
<dbReference type="Pfam" id="PF10636">
    <property type="entry name" value="hemP"/>
    <property type="match status" value="1"/>
</dbReference>